<dbReference type="EMBL" id="BGPR01032479">
    <property type="protein sequence ID" value="GBO06030.1"/>
    <property type="molecule type" value="Genomic_DNA"/>
</dbReference>
<name>A0A4Y2U2Y9_ARAVE</name>
<dbReference type="EMBL" id="BGPR01032472">
    <property type="protein sequence ID" value="GBO06024.1"/>
    <property type="molecule type" value="Genomic_DNA"/>
</dbReference>
<dbReference type="AlphaFoldDB" id="A0A4Y2U2Y9"/>
<keyword evidence="3" id="KW-1185">Reference proteome</keyword>
<evidence type="ECO:0000313" key="2">
    <source>
        <dbReference type="EMBL" id="GBO06030.1"/>
    </source>
</evidence>
<reference evidence="2 3" key="1">
    <citation type="journal article" date="2019" name="Sci. Rep.">
        <title>Orb-weaving spider Araneus ventricosus genome elucidates the spidroin gene catalogue.</title>
        <authorList>
            <person name="Kono N."/>
            <person name="Nakamura H."/>
            <person name="Ohtoshi R."/>
            <person name="Moran D.A.P."/>
            <person name="Shinohara A."/>
            <person name="Yoshida Y."/>
            <person name="Fujiwara M."/>
            <person name="Mori M."/>
            <person name="Tomita M."/>
            <person name="Arakawa K."/>
        </authorList>
    </citation>
    <scope>NUCLEOTIDE SEQUENCE [LARGE SCALE GENOMIC DNA]</scope>
</reference>
<protein>
    <submittedName>
        <fullName evidence="2">Uncharacterized protein</fullName>
    </submittedName>
</protein>
<dbReference type="Proteomes" id="UP000499080">
    <property type="component" value="Unassembled WGS sequence"/>
</dbReference>
<comment type="caution">
    <text evidence="2">The sequence shown here is derived from an EMBL/GenBank/DDBJ whole genome shotgun (WGS) entry which is preliminary data.</text>
</comment>
<proteinExistence type="predicted"/>
<sequence length="95" mass="10815">MNNYILILGDKPLGINYSLAPTSRRVKKSLSEGERDLLPFFLGETSHRHSLHFFLGPYPLDNVKVWGLAWPVNDEERTSSGCAWISVSDHYPVEK</sequence>
<gene>
    <name evidence="1" type="ORF">AVEN_128573_1</name>
    <name evidence="2" type="ORF">AVEN_210541_1</name>
</gene>
<accession>A0A4Y2U2Y9</accession>
<evidence type="ECO:0000313" key="1">
    <source>
        <dbReference type="EMBL" id="GBO06024.1"/>
    </source>
</evidence>
<organism evidence="2 3">
    <name type="scientific">Araneus ventricosus</name>
    <name type="common">Orbweaver spider</name>
    <name type="synonym">Epeira ventricosa</name>
    <dbReference type="NCBI Taxonomy" id="182803"/>
    <lineage>
        <taxon>Eukaryota</taxon>
        <taxon>Metazoa</taxon>
        <taxon>Ecdysozoa</taxon>
        <taxon>Arthropoda</taxon>
        <taxon>Chelicerata</taxon>
        <taxon>Arachnida</taxon>
        <taxon>Araneae</taxon>
        <taxon>Araneomorphae</taxon>
        <taxon>Entelegynae</taxon>
        <taxon>Araneoidea</taxon>
        <taxon>Araneidae</taxon>
        <taxon>Araneus</taxon>
    </lineage>
</organism>
<evidence type="ECO:0000313" key="3">
    <source>
        <dbReference type="Proteomes" id="UP000499080"/>
    </source>
</evidence>